<dbReference type="AlphaFoldDB" id="A0A6B0SIW3"/>
<dbReference type="EMBL" id="VBQZ03004698">
    <property type="protein sequence ID" value="MXQ99964.1"/>
    <property type="molecule type" value="Genomic_DNA"/>
</dbReference>
<dbReference type="PANTHER" id="PTHR14224">
    <property type="entry name" value="SIMILAR TO PREFERENTIALLY EXPRESSED ANTIGEN IN MELANOMA-LIKE 3"/>
    <property type="match status" value="1"/>
</dbReference>
<keyword evidence="2" id="KW-0677">Repeat</keyword>
<evidence type="ECO:0000313" key="3">
    <source>
        <dbReference type="EMBL" id="MXQ99964.1"/>
    </source>
</evidence>
<organism evidence="3 4">
    <name type="scientific">Bos mutus</name>
    <name type="common">wild yak</name>
    <dbReference type="NCBI Taxonomy" id="72004"/>
    <lineage>
        <taxon>Eukaryota</taxon>
        <taxon>Metazoa</taxon>
        <taxon>Chordata</taxon>
        <taxon>Craniata</taxon>
        <taxon>Vertebrata</taxon>
        <taxon>Euteleostomi</taxon>
        <taxon>Mammalia</taxon>
        <taxon>Eutheria</taxon>
        <taxon>Laurasiatheria</taxon>
        <taxon>Artiodactyla</taxon>
        <taxon>Ruminantia</taxon>
        <taxon>Pecora</taxon>
        <taxon>Bovidae</taxon>
        <taxon>Bovinae</taxon>
        <taxon>Bos</taxon>
    </lineage>
</organism>
<keyword evidence="1" id="KW-0433">Leucine-rich repeat</keyword>
<evidence type="ECO:0000313" key="4">
    <source>
        <dbReference type="Proteomes" id="UP000322234"/>
    </source>
</evidence>
<protein>
    <recommendedName>
        <fullName evidence="5">Melanoma antigen preferentially expressed in tumors</fullName>
    </recommendedName>
</protein>
<dbReference type="InterPro" id="IPR032675">
    <property type="entry name" value="LRR_dom_sf"/>
</dbReference>
<comment type="caution">
    <text evidence="3">The sequence shown here is derived from an EMBL/GenBank/DDBJ whole genome shotgun (WGS) entry which is preliminary data.</text>
</comment>
<dbReference type="Proteomes" id="UP000322234">
    <property type="component" value="Unassembled WGS sequence"/>
</dbReference>
<dbReference type="Gene3D" id="3.80.10.10">
    <property type="entry name" value="Ribonuclease Inhibitor"/>
    <property type="match status" value="1"/>
</dbReference>
<dbReference type="SUPFAM" id="SSF52047">
    <property type="entry name" value="RNI-like"/>
    <property type="match status" value="1"/>
</dbReference>
<sequence>MPLSLTSSQDSFQSRFFRMNVQPPCPPPRLLELGRQSLLHNEALAIMALEELPIELFPPLFMEAFAGRHTEALKAMVQAWPFLCLPLGALMQDHQPHLDIFQAALDGLDVLLAQEVRPRWWKLQVLDLRRKTHQDFWTLWSGMKVSVCSLLEPEPAQPMQKRCRVEAQAGLKPVQAPVEVLVDLCIKEGTLDETLSYLLKKAKKRGKLLHIRCQKLRIFTMPMQSIRKILKVVQLDSIQDLEVNCIWKLATLSRFLPHLGRMGNLRRLLLSRIHILPHTTPGQENCVNQLSAQFLNLPHLQELYLDSVSFLEGRLHQVIKVRRGTSSAAKPGFFRFITIAVSIFACWGHGQCAQCTQKSSRCLNTPLETLSITNCLISESDLTYLSQCLSVSLLKDLGLSGVNLTSLNLESLQVLIERTSATLQELDLDECGIMDSQFSALLPSLSPCSQVATFTFCGNPISMAMLESLLHHTMGLSKLSHVLYPAPLESYEDVHGTLHLGLLAQLHARLKQLLCKSGRPSMFWVSTSPCPHCGDQILYDTEPILCPCYLPD</sequence>
<name>A0A6B0SIW3_9CETA</name>
<evidence type="ECO:0008006" key="5">
    <source>
        <dbReference type="Google" id="ProtNLM"/>
    </source>
</evidence>
<gene>
    <name evidence="3" type="ORF">E5288_WYG015286</name>
</gene>
<accession>A0A6B0SIW3</accession>
<dbReference type="InterPro" id="IPR050694">
    <property type="entry name" value="LRRC14/PRAME"/>
</dbReference>
<reference evidence="3" key="1">
    <citation type="submission" date="2019-10" db="EMBL/GenBank/DDBJ databases">
        <title>The sequence and de novo assembly of the wild yak genome.</title>
        <authorList>
            <person name="Liu Y."/>
        </authorList>
    </citation>
    <scope>NUCLEOTIDE SEQUENCE [LARGE SCALE GENOMIC DNA]</scope>
    <source>
        <strain evidence="3">WY2019</strain>
    </source>
</reference>
<proteinExistence type="predicted"/>
<dbReference type="PANTHER" id="PTHR14224:SF24">
    <property type="entry name" value="MELANOMA ANTIGEN PREFERENTIALLY EXPRESSED IN TUMORS"/>
    <property type="match status" value="1"/>
</dbReference>
<dbReference type="GO" id="GO:0005737">
    <property type="term" value="C:cytoplasm"/>
    <property type="evidence" value="ECO:0007669"/>
    <property type="project" value="TreeGrafter"/>
</dbReference>
<keyword evidence="4" id="KW-1185">Reference proteome</keyword>
<evidence type="ECO:0000256" key="2">
    <source>
        <dbReference type="ARBA" id="ARBA00022737"/>
    </source>
</evidence>
<evidence type="ECO:0000256" key="1">
    <source>
        <dbReference type="ARBA" id="ARBA00022614"/>
    </source>
</evidence>